<sequence length="588" mass="68225">MNDREKAQYALKRFFGYDKFRFGQLNIIINILSKRDVFCIMPTGAGKSICYQIPALILDGITIVISPLISLMKDQVDGLKDNGIEAAYINSTQSMDEIKEILKDASLGLYKLIYIAPERLESKVFIKMIKSLKISQVAVDEAHCVSEWGHDFRVSYRYIKPFIENLDNRPVLSAFTGTATDEVKEDSMKLLSLNNPYIFTGNIDRENLAITIYKEEDKLEGIKDILREHDSESGIIYCLSRKEVESLYQYLKELGYSVGIYHGGLNDEEKKRNQEDFLYERFDTMIATNAFGMGIDKSNIRYVVHCTIPKNLESYYQEIGRGGRDGTPCDCYLFYNREDIRRVEFIINNSSNLNRREIALRKLQALIEFCEEKRCYRTNLLRYFDSKWTREYCTNCSNCLENDELRDYKKEAQMILSTVYRTRENYGISVLIDVLRGIKGPKVIQNRLDELTTFGLMKDYSTTFIRGLIKQMLVQDFVALKEGTYSMLKPTKKSMEILKGDRSVLLLIKDEETAINKELFNIIKSWRMDRANRDGIKPYIIFSDATLIEIVNKLPKNKEELFEIRGVGEKKVQRYGEELLKIINKSAT</sequence>
<dbReference type="InterPro" id="IPR014001">
    <property type="entry name" value="Helicase_ATP-bd"/>
</dbReference>
<keyword evidence="11" id="KW-0238">DNA-binding</keyword>
<dbReference type="InterPro" id="IPR002121">
    <property type="entry name" value="HRDC_dom"/>
</dbReference>
<evidence type="ECO:0000259" key="18">
    <source>
        <dbReference type="PROSITE" id="PS51192"/>
    </source>
</evidence>
<dbReference type="InterPro" id="IPR006293">
    <property type="entry name" value="DNA_helicase_ATP-dep_RecQ_bac"/>
</dbReference>
<evidence type="ECO:0000313" key="21">
    <source>
        <dbReference type="Proteomes" id="UP000627781"/>
    </source>
</evidence>
<dbReference type="Gene3D" id="1.10.10.10">
    <property type="entry name" value="Winged helix-like DNA-binding domain superfamily/Winged helix DNA-binding domain"/>
    <property type="match status" value="1"/>
</dbReference>
<dbReference type="RefSeq" id="WP_191767694.1">
    <property type="nucleotide sequence ID" value="NZ_JACSRA010000003.1"/>
</dbReference>
<dbReference type="SMART" id="SM00490">
    <property type="entry name" value="HELICc"/>
    <property type="match status" value="1"/>
</dbReference>
<dbReference type="EC" id="5.6.2.4" evidence="16"/>
<dbReference type="PROSITE" id="PS51194">
    <property type="entry name" value="HELICASE_CTER"/>
    <property type="match status" value="1"/>
</dbReference>
<keyword evidence="9" id="KW-0862">Zinc</keyword>
<keyword evidence="8 20" id="KW-0347">Helicase</keyword>
<evidence type="ECO:0000313" key="20">
    <source>
        <dbReference type="EMBL" id="MBD7910314.1"/>
    </source>
</evidence>
<dbReference type="PANTHER" id="PTHR13710:SF105">
    <property type="entry name" value="ATP-DEPENDENT DNA HELICASE Q1"/>
    <property type="match status" value="1"/>
</dbReference>
<keyword evidence="10" id="KW-0067">ATP-binding</keyword>
<dbReference type="PROSITE" id="PS51192">
    <property type="entry name" value="HELICASE_ATP_BIND_1"/>
    <property type="match status" value="1"/>
</dbReference>
<dbReference type="Pfam" id="PF00270">
    <property type="entry name" value="DEAD"/>
    <property type="match status" value="1"/>
</dbReference>
<dbReference type="GO" id="GO:0003678">
    <property type="term" value="F:DNA helicase activity"/>
    <property type="evidence" value="ECO:0007669"/>
    <property type="project" value="UniProtKB-EC"/>
</dbReference>
<comment type="cofactor">
    <cofactor evidence="1">
        <name>Mg(2+)</name>
        <dbReference type="ChEBI" id="CHEBI:18420"/>
    </cofactor>
</comment>
<dbReference type="NCBIfam" id="TIGR00614">
    <property type="entry name" value="recQ_fam"/>
    <property type="match status" value="1"/>
</dbReference>
<evidence type="ECO:0000256" key="9">
    <source>
        <dbReference type="ARBA" id="ARBA00022833"/>
    </source>
</evidence>
<dbReference type="SMART" id="SM00956">
    <property type="entry name" value="RQC"/>
    <property type="match status" value="1"/>
</dbReference>
<dbReference type="InterPro" id="IPR018982">
    <property type="entry name" value="RQC_domain"/>
</dbReference>
<evidence type="ECO:0000256" key="13">
    <source>
        <dbReference type="ARBA" id="ARBA00023204"/>
    </source>
</evidence>
<dbReference type="Proteomes" id="UP000627781">
    <property type="component" value="Unassembled WGS sequence"/>
</dbReference>
<dbReference type="InterPro" id="IPR001650">
    <property type="entry name" value="Helicase_C-like"/>
</dbReference>
<evidence type="ECO:0000256" key="6">
    <source>
        <dbReference type="ARBA" id="ARBA00022763"/>
    </source>
</evidence>
<comment type="caution">
    <text evidence="20">The sequence shown here is derived from an EMBL/GenBank/DDBJ whole genome shotgun (WGS) entry which is preliminary data.</text>
</comment>
<dbReference type="NCBIfam" id="TIGR01389">
    <property type="entry name" value="recQ"/>
    <property type="match status" value="1"/>
</dbReference>
<comment type="catalytic activity">
    <reaction evidence="15">
        <text>Couples ATP hydrolysis with the unwinding of duplex DNA by translocating in the 3'-5' direction.</text>
        <dbReference type="EC" id="5.6.2.4"/>
    </reaction>
</comment>
<evidence type="ECO:0000259" key="19">
    <source>
        <dbReference type="PROSITE" id="PS51194"/>
    </source>
</evidence>
<evidence type="ECO:0000256" key="11">
    <source>
        <dbReference type="ARBA" id="ARBA00023125"/>
    </source>
</evidence>
<dbReference type="SUPFAM" id="SSF47819">
    <property type="entry name" value="HRDC-like"/>
    <property type="match status" value="1"/>
</dbReference>
<dbReference type="Pfam" id="PF16124">
    <property type="entry name" value="RecQ_Zn_bind"/>
    <property type="match status" value="1"/>
</dbReference>
<protein>
    <recommendedName>
        <fullName evidence="16">DNA helicase RecQ</fullName>
        <ecNumber evidence="16">5.6.2.4</ecNumber>
    </recommendedName>
</protein>
<dbReference type="SUPFAM" id="SSF52540">
    <property type="entry name" value="P-loop containing nucleoside triphosphate hydrolases"/>
    <property type="match status" value="1"/>
</dbReference>
<feature type="domain" description="Helicase C-terminal" evidence="19">
    <location>
        <begin position="221"/>
        <end position="364"/>
    </location>
</feature>
<organism evidence="20 21">
    <name type="scientific">Clostridium cibarium</name>
    <dbReference type="NCBI Taxonomy" id="2762247"/>
    <lineage>
        <taxon>Bacteria</taxon>
        <taxon>Bacillati</taxon>
        <taxon>Bacillota</taxon>
        <taxon>Clostridia</taxon>
        <taxon>Eubacteriales</taxon>
        <taxon>Clostridiaceae</taxon>
        <taxon>Clostridium</taxon>
    </lineage>
</organism>
<dbReference type="PANTHER" id="PTHR13710">
    <property type="entry name" value="DNA HELICASE RECQ FAMILY MEMBER"/>
    <property type="match status" value="1"/>
</dbReference>
<comment type="similarity">
    <text evidence="3">Belongs to the helicase family. RecQ subfamily.</text>
</comment>
<evidence type="ECO:0000256" key="5">
    <source>
        <dbReference type="ARBA" id="ARBA00022741"/>
    </source>
</evidence>
<dbReference type="InterPro" id="IPR036390">
    <property type="entry name" value="WH_DNA-bd_sf"/>
</dbReference>
<dbReference type="SUPFAM" id="SSF46785">
    <property type="entry name" value="Winged helix' DNA-binding domain"/>
    <property type="match status" value="1"/>
</dbReference>
<dbReference type="InterPro" id="IPR011545">
    <property type="entry name" value="DEAD/DEAH_box_helicase_dom"/>
</dbReference>
<reference evidence="20 21" key="1">
    <citation type="submission" date="2020-08" db="EMBL/GenBank/DDBJ databases">
        <title>A Genomic Blueprint of the Chicken Gut Microbiome.</title>
        <authorList>
            <person name="Gilroy R."/>
            <person name="Ravi A."/>
            <person name="Getino M."/>
            <person name="Pursley I."/>
            <person name="Horton D.L."/>
            <person name="Alikhan N.-F."/>
            <person name="Baker D."/>
            <person name="Gharbi K."/>
            <person name="Hall N."/>
            <person name="Watson M."/>
            <person name="Adriaenssens E.M."/>
            <person name="Foster-Nyarko E."/>
            <person name="Jarju S."/>
            <person name="Secka A."/>
            <person name="Antonio M."/>
            <person name="Oren A."/>
            <person name="Chaudhuri R."/>
            <person name="La Ragione R.M."/>
            <person name="Hildebrand F."/>
            <person name="Pallen M.J."/>
        </authorList>
    </citation>
    <scope>NUCLEOTIDE SEQUENCE [LARGE SCALE GENOMIC DNA]</scope>
    <source>
        <strain evidence="20 21">Sa3CVN1</strain>
    </source>
</reference>
<gene>
    <name evidence="20" type="primary">recQ</name>
    <name evidence="20" type="ORF">H9661_02985</name>
</gene>
<dbReference type="InterPro" id="IPR036388">
    <property type="entry name" value="WH-like_DNA-bd_sf"/>
</dbReference>
<feature type="domain" description="Helicase ATP-binding" evidence="18">
    <location>
        <begin position="28"/>
        <end position="197"/>
    </location>
</feature>
<dbReference type="InterPro" id="IPR010997">
    <property type="entry name" value="HRDC-like_sf"/>
</dbReference>
<dbReference type="InterPro" id="IPR004589">
    <property type="entry name" value="DNA_helicase_ATP-dep_RecQ"/>
</dbReference>
<comment type="cofactor">
    <cofactor evidence="2">
        <name>Zn(2+)</name>
        <dbReference type="ChEBI" id="CHEBI:29105"/>
    </cofactor>
</comment>
<dbReference type="InterPro" id="IPR032284">
    <property type="entry name" value="RecQ_Zn-bd"/>
</dbReference>
<evidence type="ECO:0000256" key="14">
    <source>
        <dbReference type="ARBA" id="ARBA00023235"/>
    </source>
</evidence>
<evidence type="ECO:0000256" key="1">
    <source>
        <dbReference type="ARBA" id="ARBA00001946"/>
    </source>
</evidence>
<dbReference type="Gene3D" id="1.10.150.80">
    <property type="entry name" value="HRDC domain"/>
    <property type="match status" value="1"/>
</dbReference>
<evidence type="ECO:0000256" key="16">
    <source>
        <dbReference type="NCBIfam" id="TIGR01389"/>
    </source>
</evidence>
<dbReference type="GO" id="GO:0016787">
    <property type="term" value="F:hydrolase activity"/>
    <property type="evidence" value="ECO:0007669"/>
    <property type="project" value="UniProtKB-KW"/>
</dbReference>
<keyword evidence="6" id="KW-0227">DNA damage</keyword>
<accession>A0ABR8PQG0</accession>
<evidence type="ECO:0000256" key="4">
    <source>
        <dbReference type="ARBA" id="ARBA00022723"/>
    </source>
</evidence>
<keyword evidence="14" id="KW-0413">Isomerase</keyword>
<evidence type="ECO:0000256" key="2">
    <source>
        <dbReference type="ARBA" id="ARBA00001947"/>
    </source>
</evidence>
<dbReference type="EMBL" id="JACSRA010000003">
    <property type="protein sequence ID" value="MBD7910314.1"/>
    <property type="molecule type" value="Genomic_DNA"/>
</dbReference>
<evidence type="ECO:0000256" key="15">
    <source>
        <dbReference type="ARBA" id="ARBA00034617"/>
    </source>
</evidence>
<evidence type="ECO:0000259" key="17">
    <source>
        <dbReference type="PROSITE" id="PS50967"/>
    </source>
</evidence>
<dbReference type="CDD" id="cd17920">
    <property type="entry name" value="DEXHc_RecQ"/>
    <property type="match status" value="1"/>
</dbReference>
<keyword evidence="21" id="KW-1185">Reference proteome</keyword>
<keyword evidence="7 20" id="KW-0378">Hydrolase</keyword>
<dbReference type="Gene3D" id="3.40.50.300">
    <property type="entry name" value="P-loop containing nucleotide triphosphate hydrolases"/>
    <property type="match status" value="2"/>
</dbReference>
<name>A0ABR8PQG0_9CLOT</name>
<keyword evidence="12" id="KW-0233">DNA recombination</keyword>
<evidence type="ECO:0000256" key="8">
    <source>
        <dbReference type="ARBA" id="ARBA00022806"/>
    </source>
</evidence>
<dbReference type="Pfam" id="PF00271">
    <property type="entry name" value="Helicase_C"/>
    <property type="match status" value="1"/>
</dbReference>
<dbReference type="Pfam" id="PF00570">
    <property type="entry name" value="HRDC"/>
    <property type="match status" value="1"/>
</dbReference>
<evidence type="ECO:0000256" key="12">
    <source>
        <dbReference type="ARBA" id="ARBA00023172"/>
    </source>
</evidence>
<dbReference type="SMART" id="SM00341">
    <property type="entry name" value="HRDC"/>
    <property type="match status" value="1"/>
</dbReference>
<evidence type="ECO:0000256" key="3">
    <source>
        <dbReference type="ARBA" id="ARBA00005446"/>
    </source>
</evidence>
<proteinExistence type="inferred from homology"/>
<keyword evidence="5" id="KW-0547">Nucleotide-binding</keyword>
<evidence type="ECO:0000256" key="10">
    <source>
        <dbReference type="ARBA" id="ARBA00022840"/>
    </source>
</evidence>
<keyword evidence="13" id="KW-0234">DNA repair</keyword>
<dbReference type="Pfam" id="PF09382">
    <property type="entry name" value="RQC"/>
    <property type="match status" value="1"/>
</dbReference>
<evidence type="ECO:0000256" key="7">
    <source>
        <dbReference type="ARBA" id="ARBA00022801"/>
    </source>
</evidence>
<keyword evidence="4" id="KW-0479">Metal-binding</keyword>
<feature type="domain" description="HRDC" evidence="17">
    <location>
        <begin position="513"/>
        <end position="588"/>
    </location>
</feature>
<dbReference type="InterPro" id="IPR027417">
    <property type="entry name" value="P-loop_NTPase"/>
</dbReference>
<dbReference type="SMART" id="SM00487">
    <property type="entry name" value="DEXDc"/>
    <property type="match status" value="1"/>
</dbReference>
<dbReference type="PROSITE" id="PS50967">
    <property type="entry name" value="HRDC"/>
    <property type="match status" value="1"/>
</dbReference>
<dbReference type="InterPro" id="IPR044876">
    <property type="entry name" value="HRDC_dom_sf"/>
</dbReference>